<sequence>MVASVDSMERENSRSRLVANECVKFKCTKTEKASTFESFNQNDDTNSCHRLHSNWTSSPIRHASESEGSDDTHISATPKKRTKIAADEDDQVTSCLRDYNKSLRKPLQERSVNIVINAEKQRPRIINNLADILKAKDLDCQRPAVQRLTGVKCKPVKEQKIVHAADSKRVNTEGSAYSLSPAGLPAGFNIKIRRVGERRMKVECTNADTLPAGFFASCATSSFFRSGSKSTHTNMDIDLTEATKILDKSDACHTDDTKKLDDQGGFDTEFLPGSKVSYNDDYSTDVGIANVNVFEKNFKDKEINGEILNPEENTGPRDYFEKLTVTVLKKMLARRGLRTSGSKQILVARLAELDGGGSISCKFEENSENKKLEISNGSGISTRGSKKRGMCPRTSNTHNIDYLPQEEMALPANEKHYKAELVHQTTSDVKGETLNTAIATRLTRRVKRILVEKEAPGVVHLTSKSKSDCEEPHKVPGRNSRSAKGTNTLNKEGIPVKMSGIRKGSLPAASGETKAEEIENGGQIRKVPSKGHLSMNLLPTSQSTKRFTQSKKNATGNFVKLNINGKSGRNHKFLNRTRTRKPAIYGRRRYYRKSWKKDETCFDDSDAILNVATDVDYSGETKLKKRETKRKSTFPLKSREVIEPLSSSKDDTLYTHNLTTPSCSGSERIKGAIPIATSSCRKGNKVEEETLAKAKVKARETPSEENLQRILQLIFGFDSFRSGQCHVIQRVLARQSTLVVLPTGAGKSLCYQLPAYLLPGITLVISPLLSLMVDQLRHLPPRLPGAIISSAQTSKESNAVLKLLHSGDVKILFVSPERLFCEGFLSSVADLPEISLVVVDEAHCLSEWSHNFRSSYYRLGSVLQQRLRANCILAMTATATSRTEKSILTSLSINPKNVLRDCAVRKNVFLSVSHSEKNKLKDLLNLLQKHPFSEAKSMIIYCKFQAEADIICSHLQQKSILAESYHGSKTTQNRKRIQDLFCCNKLRIVVATVAFGMGLDKSDVQAVIHYSLPSSLEQYVQETGRSGRDGSPSYCHLFVDNVSYLKLRSLAYSDGVDENAVQEFLCRVFEGGSSHAKPGDVKSLRIAALTRDLDVKEEVMVTILSYLEVGNVPYLRVLPQFKTTCCLSFYKSSPSSLAQRNVLVAAILKRSQLKQAQFVFDICSLANDLNVQYMDVQQELQSLQVDGEIAFELQDPAFCFSVLEVPEDKCSLAHTVTSQLNQAEKSKVQKLDAMYMVASTAAMMFNELNNVRDSEAVVRQEVLLQRNIKNYFEMSEVSLACSSLPSFLKSSSLFLRADIKVFLRSHPDENFSGRAIARIFHGLGSPAYPSANWSRNHFWGRYVDTDFHAIMEAATSELLGVRKA</sequence>
<evidence type="ECO:0000313" key="2">
    <source>
        <dbReference type="Proteomes" id="UP001162992"/>
    </source>
</evidence>
<accession>A0ACC2E8C4</accession>
<dbReference type="EMBL" id="CM055094">
    <property type="protein sequence ID" value="KAJ7562722.1"/>
    <property type="molecule type" value="Genomic_DNA"/>
</dbReference>
<keyword evidence="2" id="KW-1185">Reference proteome</keyword>
<evidence type="ECO:0000313" key="1">
    <source>
        <dbReference type="EMBL" id="KAJ7562722.1"/>
    </source>
</evidence>
<name>A0ACC2E8C4_DIPCM</name>
<dbReference type="Proteomes" id="UP001162992">
    <property type="component" value="Chromosome 3"/>
</dbReference>
<proteinExistence type="predicted"/>
<gene>
    <name evidence="1" type="ORF">O6H91_03G081900</name>
</gene>
<protein>
    <submittedName>
        <fullName evidence="1">Uncharacterized protein</fullName>
    </submittedName>
</protein>
<reference evidence="2" key="1">
    <citation type="journal article" date="2024" name="Proc. Natl. Acad. Sci. U.S.A.">
        <title>Extraordinary preservation of gene collinearity over three hundred million years revealed in homosporous lycophytes.</title>
        <authorList>
            <person name="Li C."/>
            <person name="Wickell D."/>
            <person name="Kuo L.Y."/>
            <person name="Chen X."/>
            <person name="Nie B."/>
            <person name="Liao X."/>
            <person name="Peng D."/>
            <person name="Ji J."/>
            <person name="Jenkins J."/>
            <person name="Williams M."/>
            <person name="Shu S."/>
            <person name="Plott C."/>
            <person name="Barry K."/>
            <person name="Rajasekar S."/>
            <person name="Grimwood J."/>
            <person name="Han X."/>
            <person name="Sun S."/>
            <person name="Hou Z."/>
            <person name="He W."/>
            <person name="Dai G."/>
            <person name="Sun C."/>
            <person name="Schmutz J."/>
            <person name="Leebens-Mack J.H."/>
            <person name="Li F.W."/>
            <person name="Wang L."/>
        </authorList>
    </citation>
    <scope>NUCLEOTIDE SEQUENCE [LARGE SCALE GENOMIC DNA]</scope>
    <source>
        <strain evidence="2">cv. PW_Plant_1</strain>
    </source>
</reference>
<comment type="caution">
    <text evidence="1">The sequence shown here is derived from an EMBL/GenBank/DDBJ whole genome shotgun (WGS) entry which is preliminary data.</text>
</comment>
<organism evidence="1 2">
    <name type="scientific">Diphasiastrum complanatum</name>
    <name type="common">Issler's clubmoss</name>
    <name type="synonym">Lycopodium complanatum</name>
    <dbReference type="NCBI Taxonomy" id="34168"/>
    <lineage>
        <taxon>Eukaryota</taxon>
        <taxon>Viridiplantae</taxon>
        <taxon>Streptophyta</taxon>
        <taxon>Embryophyta</taxon>
        <taxon>Tracheophyta</taxon>
        <taxon>Lycopodiopsida</taxon>
        <taxon>Lycopodiales</taxon>
        <taxon>Lycopodiaceae</taxon>
        <taxon>Lycopodioideae</taxon>
        <taxon>Diphasiastrum</taxon>
    </lineage>
</organism>